<evidence type="ECO:0000313" key="2">
    <source>
        <dbReference type="Proteomes" id="UP000019460"/>
    </source>
</evidence>
<keyword evidence="2" id="KW-1185">Reference proteome</keyword>
<comment type="caution">
    <text evidence="1">The sequence shown here is derived from an EMBL/GenBank/DDBJ whole genome shotgun (WGS) entry which is preliminary data.</text>
</comment>
<dbReference type="EMBL" id="AONC01000015">
    <property type="protein sequence ID" value="EXJ16116.1"/>
    <property type="molecule type" value="Genomic_DNA"/>
</dbReference>
<dbReference type="Proteomes" id="UP000019460">
    <property type="component" value="Unassembled WGS sequence"/>
</dbReference>
<proteinExistence type="predicted"/>
<evidence type="ECO:0000313" key="1">
    <source>
        <dbReference type="EMBL" id="EXJ16116.1"/>
    </source>
</evidence>
<organism evidence="1 2">
    <name type="scientific">Imhoffiella purpurea</name>
    <dbReference type="NCBI Taxonomy" id="1249627"/>
    <lineage>
        <taxon>Bacteria</taxon>
        <taxon>Pseudomonadati</taxon>
        <taxon>Pseudomonadota</taxon>
        <taxon>Gammaproteobacteria</taxon>
        <taxon>Chromatiales</taxon>
        <taxon>Chromatiaceae</taxon>
        <taxon>Imhoffiella</taxon>
    </lineage>
</organism>
<name>W9VGI3_9GAMM</name>
<sequence>MCIRPGAPERSGLSFIEGLDTFRAAFLNQNDESFQGAANG</sequence>
<protein>
    <submittedName>
        <fullName evidence="1">Uncharacterized protein</fullName>
    </submittedName>
</protein>
<reference evidence="1 2" key="1">
    <citation type="submission" date="2012-11" db="EMBL/GenBank/DDBJ databases">
        <title>Genome assembly of Thiorhodococcus sp. AK35.</title>
        <authorList>
            <person name="Nupur N."/>
            <person name="Khatri I."/>
            <person name="Subramanian S."/>
            <person name="Pinnaka A."/>
        </authorList>
    </citation>
    <scope>NUCLEOTIDE SEQUENCE [LARGE SCALE GENOMIC DNA]</scope>
    <source>
        <strain evidence="1 2">AK35</strain>
    </source>
</reference>
<gene>
    <name evidence="1" type="ORF">D779_0585</name>
</gene>
<dbReference type="STRING" id="1249627.D779_0585"/>
<dbReference type="AlphaFoldDB" id="W9VGI3"/>
<accession>W9VGI3</accession>